<dbReference type="AlphaFoldDB" id="A0AAD4AMZ4"/>
<feature type="coiled-coil region" evidence="1">
    <location>
        <begin position="74"/>
        <end position="129"/>
    </location>
</feature>
<dbReference type="RefSeq" id="WP_010361333.1">
    <property type="nucleotide sequence ID" value="NZ_AHBZ03000012.1"/>
</dbReference>
<reference evidence="2" key="1">
    <citation type="journal article" date="2012" name="J. Bacteriol.">
        <title>Genome sequences of type strains of seven species of the marine bacterium Pseudoalteromonas.</title>
        <authorList>
            <person name="Xie B.B."/>
            <person name="Shu Y.L."/>
            <person name="Qin Q.L."/>
            <person name="Rong J.C."/>
            <person name="Zhang X.Y."/>
            <person name="Chen X.L."/>
            <person name="Shi M."/>
            <person name="He H.L."/>
            <person name="Zhou B.C."/>
            <person name="Zhang Y.Z."/>
        </authorList>
    </citation>
    <scope>NUCLEOTIDE SEQUENCE</scope>
    <source>
        <strain evidence="2">DSM 8771</strain>
    </source>
</reference>
<protein>
    <recommendedName>
        <fullName evidence="4">Transposase</fullName>
    </recommendedName>
</protein>
<evidence type="ECO:0000256" key="1">
    <source>
        <dbReference type="SAM" id="Coils"/>
    </source>
</evidence>
<evidence type="ECO:0000313" key="3">
    <source>
        <dbReference type="Proteomes" id="UP000016487"/>
    </source>
</evidence>
<proteinExistence type="predicted"/>
<reference evidence="2" key="2">
    <citation type="submission" date="2015-03" db="EMBL/GenBank/DDBJ databases">
        <title>Genome sequence of Pseudoalteromonas citrea.</title>
        <authorList>
            <person name="Xie B.-B."/>
            <person name="Rong J.-C."/>
            <person name="Qin Q.-L."/>
            <person name="Zhang Y.-Z."/>
        </authorList>
    </citation>
    <scope>NUCLEOTIDE SEQUENCE</scope>
    <source>
        <strain evidence="2">DSM 8771</strain>
    </source>
</reference>
<sequence>MSKGKNGQQIAQDNIKLVQAWVDERNAARDWHEYEYSGKINRRVLAEELGFAKSVCTQNKAVRSLIEEADSYWFRKIDEDKKSHESARERAEKQSGMVSVSNNALSQRIAELEAENRQLQRELTKFKKQQMLIQSGAAGFKL</sequence>
<organism evidence="2 3">
    <name type="scientific">Pseudoalteromonas citrea</name>
    <dbReference type="NCBI Taxonomy" id="43655"/>
    <lineage>
        <taxon>Bacteria</taxon>
        <taxon>Pseudomonadati</taxon>
        <taxon>Pseudomonadota</taxon>
        <taxon>Gammaproteobacteria</taxon>
        <taxon>Alteromonadales</taxon>
        <taxon>Pseudoalteromonadaceae</taxon>
        <taxon>Pseudoalteromonas</taxon>
    </lineage>
</organism>
<keyword evidence="1" id="KW-0175">Coiled coil</keyword>
<accession>A0AAD4AMZ4</accession>
<name>A0AAD4AMZ4_9GAMM</name>
<dbReference type="Proteomes" id="UP000016487">
    <property type="component" value="Unassembled WGS sequence"/>
</dbReference>
<gene>
    <name evidence="2" type="ORF">PCIT_a1801</name>
</gene>
<evidence type="ECO:0000313" key="2">
    <source>
        <dbReference type="EMBL" id="KAF7775585.1"/>
    </source>
</evidence>
<comment type="caution">
    <text evidence="2">The sequence shown here is derived from an EMBL/GenBank/DDBJ whole genome shotgun (WGS) entry which is preliminary data.</text>
</comment>
<evidence type="ECO:0008006" key="4">
    <source>
        <dbReference type="Google" id="ProtNLM"/>
    </source>
</evidence>
<dbReference type="EMBL" id="AHBZ03000012">
    <property type="protein sequence ID" value="KAF7775585.1"/>
    <property type="molecule type" value="Genomic_DNA"/>
</dbReference>